<dbReference type="InterPro" id="IPR001163">
    <property type="entry name" value="Sm_dom_euk/arc"/>
</dbReference>
<dbReference type="Pfam" id="PF01245">
    <property type="entry name" value="Ribosomal_L19"/>
    <property type="match status" value="1"/>
</dbReference>
<feature type="transmembrane region" description="Helical" evidence="8">
    <location>
        <begin position="546"/>
        <end position="565"/>
    </location>
</feature>
<dbReference type="InterPro" id="IPR001857">
    <property type="entry name" value="Ribosomal_bL19"/>
</dbReference>
<evidence type="ECO:0000313" key="12">
    <source>
        <dbReference type="Proteomes" id="UP000825434"/>
    </source>
</evidence>
<dbReference type="InterPro" id="IPR039769">
    <property type="entry name" value="Bud23-like"/>
</dbReference>
<evidence type="ECO:0000313" key="11">
    <source>
        <dbReference type="EMBL" id="QWU86330.1"/>
    </source>
</evidence>
<dbReference type="InterPro" id="IPR004299">
    <property type="entry name" value="MBOAT_fam"/>
</dbReference>
<feature type="domain" description="Sm" evidence="9">
    <location>
        <begin position="1166"/>
        <end position="1231"/>
    </location>
</feature>
<keyword evidence="4" id="KW-0689">Ribosomal protein</keyword>
<evidence type="ECO:0008006" key="13">
    <source>
        <dbReference type="Google" id="ProtNLM"/>
    </source>
</evidence>
<feature type="transmembrane region" description="Helical" evidence="8">
    <location>
        <begin position="358"/>
        <end position="378"/>
    </location>
</feature>
<dbReference type="CDD" id="cd06168">
    <property type="entry name" value="LSMD1"/>
    <property type="match status" value="1"/>
</dbReference>
<evidence type="ECO:0000256" key="1">
    <source>
        <dbReference type="ARBA" id="ARBA00004141"/>
    </source>
</evidence>
<dbReference type="InterPro" id="IPR029063">
    <property type="entry name" value="SAM-dependent_MTases_sf"/>
</dbReference>
<evidence type="ECO:0000256" key="7">
    <source>
        <dbReference type="ARBA" id="ARBA00023274"/>
    </source>
</evidence>
<name>A0ABX8I379_9ASCO</name>
<evidence type="ECO:0000259" key="9">
    <source>
        <dbReference type="Pfam" id="PF01423"/>
    </source>
</evidence>
<dbReference type="InterPro" id="IPR008991">
    <property type="entry name" value="Translation_prot_SH3-like_sf"/>
</dbReference>
<dbReference type="SUPFAM" id="SSF53335">
    <property type="entry name" value="S-adenosyl-L-methionine-dependent methyltransferases"/>
    <property type="match status" value="1"/>
</dbReference>
<dbReference type="InterPro" id="IPR010920">
    <property type="entry name" value="LSM_dom_sf"/>
</dbReference>
<evidence type="ECO:0000259" key="10">
    <source>
        <dbReference type="Pfam" id="PF08241"/>
    </source>
</evidence>
<evidence type="ECO:0000256" key="3">
    <source>
        <dbReference type="ARBA" id="ARBA00022692"/>
    </source>
</evidence>
<evidence type="ECO:0000256" key="8">
    <source>
        <dbReference type="SAM" id="Phobius"/>
    </source>
</evidence>
<reference evidence="11 12" key="1">
    <citation type="submission" date="2021-06" db="EMBL/GenBank/DDBJ databases">
        <title>Candida outbreak in Lebanon.</title>
        <authorList>
            <person name="Finianos M."/>
        </authorList>
    </citation>
    <scope>NUCLEOTIDE SEQUENCE [LARGE SCALE GENOMIC DNA]</scope>
    <source>
        <strain evidence="11">CA3LBN</strain>
    </source>
</reference>
<dbReference type="SUPFAM" id="SSF50104">
    <property type="entry name" value="Translation proteins SH3-like domain"/>
    <property type="match status" value="1"/>
</dbReference>
<gene>
    <name evidence="11" type="ORF">CA3LBN_000548</name>
</gene>
<sequence length="1245" mass="143619">MVQEQSALKTSPPEKLSGFEWWRRSLSYRTGLGMSDDEKAQFEHDYREKHMNTNCESCDENRDWMLRYSPSVRFMMDHVNKLGGNLSTQNIICDKCDDLKGGGFHPKYGILLCSNWIQDKWQLEDVLTHELVHAYDHLKFKVDLTDLKHHACTEIRASMLSGECRIMREIQKTGLSNFGGKFQDCIKRRAVLSVAANPNCKNQETAQQVVETVWKSCFNDTRPFERVYRYEASRTPEELSDEKAPVPESVASRVRRRTRVTKKPVAHGTFDALDDKSIEGIFNKLNTVYHDRMERNKRKGTVFKSSFADLSADPVRYTILDSPSVINSQFYGFFILFWLAIAFFILKDALHAVFEDGLFIYKAPVFQIFVAGLPKIAITDGLMYLTTYFSYLVQNLCLNGHLSWSRSGWIIQSIYESIFFCFWVSYLLFFDFQWIGRVFLVLHMFVLLMKVHSYAFYNGYLWRILLELKFSEAYLEKLNAKAAKLPSQFEEKHIRVVLNESVAFCRFELLHQSVAITNEDEVDPQTLARSLESLQDDKSVKFPQNITFKNFFTFTMFPTVVYELVFPRTERIRKSFLFEKITAIFGIISIMLFVAEYSIYPLVVRSIELRETNLSLLDRQVAYILLLVDMIPPFMVEYLLVFYLIWDAILNAIGELSYFADRDFYGPWWSCVDWFEYARLWNKPVHRFLLRHVYHSSISAFRLNKAHANLVTFIISSFIHELVMYSIFGRLRGYLWLFQMSQIPLVMISRTKYSMSRPEEIAPPEVFYNDSESFKYTSSTRVQHIQAKMTLRALELLNLDSDYPHFILDLGCGSGLSGEILTEEGYNWIGMDIAPSMLASALDRDVEGDLFLADLGNGIPFRAGTFDAVISISVIQWLCNADTAGVDPKKRLLRFFNTLFASMVRGGKFVAQFYPMNDTQTQNILEAAKVAGFAGGLVIDDPESKRNKKYYLVLSAGQSERTLNLTGAQMEADGKTKKLNSKMRKKLESNKEYINRKKELMRRRGPVFQPLPKKRNGENVLTFLHKQLVKKHDPTGKRSALVAPDGLRAGDVIRVTYTDRTSVLGQLIGIKRGNHNIGTNLHIRNKMNRIGVEMRVPLFSPNIKNIERVSSPKKYPSRKKHYYIRNNRLDVGDLENAPKHKFVDFSTAEFSCTPESTFLSMDTPIEKFIGTAMRIKLLDERAIDGVLTVVDPFGNLLLTNSYENSRDKIDPTSIRRREVGLVSVPRDQITKVMIDKRQKGILGDE</sequence>
<feature type="domain" description="Methyltransferase type 11" evidence="10">
    <location>
        <begin position="808"/>
        <end position="881"/>
    </location>
</feature>
<feature type="transmembrane region" description="Helical" evidence="8">
    <location>
        <begin position="330"/>
        <end position="346"/>
    </location>
</feature>
<dbReference type="Pfam" id="PF01423">
    <property type="entry name" value="LSM"/>
    <property type="match status" value="1"/>
</dbReference>
<dbReference type="InterPro" id="IPR038657">
    <property type="entry name" value="Ribosomal_bL19_sf"/>
</dbReference>
<keyword evidence="5 8" id="KW-1133">Transmembrane helix</keyword>
<dbReference type="PANTHER" id="PTHR12734">
    <property type="entry name" value="METHYLTRANSFERASE-RELATED"/>
    <property type="match status" value="1"/>
</dbReference>
<feature type="transmembrane region" description="Helical" evidence="8">
    <location>
        <begin position="438"/>
        <end position="457"/>
    </location>
</feature>
<dbReference type="Gene3D" id="2.30.30.790">
    <property type="match status" value="1"/>
</dbReference>
<dbReference type="Gene3D" id="3.40.50.150">
    <property type="entry name" value="Vaccinia Virus protein VP39"/>
    <property type="match status" value="1"/>
</dbReference>
<organism evidence="11 12">
    <name type="scientific">Candidozyma haemuli</name>
    <dbReference type="NCBI Taxonomy" id="45357"/>
    <lineage>
        <taxon>Eukaryota</taxon>
        <taxon>Fungi</taxon>
        <taxon>Dikarya</taxon>
        <taxon>Ascomycota</taxon>
        <taxon>Saccharomycotina</taxon>
        <taxon>Pichiomycetes</taxon>
        <taxon>Metschnikowiaceae</taxon>
        <taxon>Candidozyma</taxon>
    </lineage>
</organism>
<evidence type="ECO:0000256" key="5">
    <source>
        <dbReference type="ARBA" id="ARBA00022989"/>
    </source>
</evidence>
<keyword evidence="6 8" id="KW-0472">Membrane</keyword>
<dbReference type="Pfam" id="PF03062">
    <property type="entry name" value="MBOAT"/>
    <property type="match status" value="1"/>
</dbReference>
<proteinExistence type="inferred from homology"/>
<protein>
    <recommendedName>
        <fullName evidence="13">Mitochondrial inner membrane protease ATP23</fullName>
    </recommendedName>
</protein>
<feature type="transmembrane region" description="Helical" evidence="8">
    <location>
        <begin position="620"/>
        <end position="646"/>
    </location>
</feature>
<dbReference type="Gene3D" id="2.30.30.100">
    <property type="match status" value="1"/>
</dbReference>
<dbReference type="CDD" id="cd02440">
    <property type="entry name" value="AdoMet_MTases"/>
    <property type="match status" value="1"/>
</dbReference>
<dbReference type="EMBL" id="CP076661">
    <property type="protein sequence ID" value="QWU86330.1"/>
    <property type="molecule type" value="Genomic_DNA"/>
</dbReference>
<evidence type="ECO:0000256" key="2">
    <source>
        <dbReference type="ARBA" id="ARBA00005781"/>
    </source>
</evidence>
<dbReference type="Pfam" id="PF08241">
    <property type="entry name" value="Methyltransf_11"/>
    <property type="match status" value="1"/>
</dbReference>
<keyword evidence="12" id="KW-1185">Reference proteome</keyword>
<accession>A0ABX8I379</accession>
<comment type="subcellular location">
    <subcellularLocation>
        <location evidence="1">Membrane</location>
        <topology evidence="1">Multi-pass membrane protein</topology>
    </subcellularLocation>
</comment>
<dbReference type="InterPro" id="IPR019165">
    <property type="entry name" value="Peptidase_M76_ATP23"/>
</dbReference>
<evidence type="ECO:0000256" key="6">
    <source>
        <dbReference type="ARBA" id="ARBA00023136"/>
    </source>
</evidence>
<feature type="transmembrane region" description="Helical" evidence="8">
    <location>
        <begin position="577"/>
        <end position="600"/>
    </location>
</feature>
<dbReference type="Proteomes" id="UP000825434">
    <property type="component" value="Chromosome 1"/>
</dbReference>
<feature type="transmembrane region" description="Helical" evidence="8">
    <location>
        <begin position="409"/>
        <end position="429"/>
    </location>
</feature>
<dbReference type="Pfam" id="PF09768">
    <property type="entry name" value="Peptidase_M76"/>
    <property type="match status" value="1"/>
</dbReference>
<keyword evidence="3 8" id="KW-0812">Transmembrane</keyword>
<dbReference type="InterPro" id="IPR013216">
    <property type="entry name" value="Methyltransf_11"/>
</dbReference>
<comment type="similarity">
    <text evidence="2">Belongs to the bacterial ribosomal protein bL19 family.</text>
</comment>
<dbReference type="SUPFAM" id="SSF50182">
    <property type="entry name" value="Sm-like ribonucleoproteins"/>
    <property type="match status" value="1"/>
</dbReference>
<evidence type="ECO:0000256" key="4">
    <source>
        <dbReference type="ARBA" id="ARBA00022980"/>
    </source>
</evidence>
<dbReference type="InterPro" id="IPR034110">
    <property type="entry name" value="LSMD1_Sm"/>
</dbReference>
<keyword evidence="7" id="KW-0687">Ribonucleoprotein</keyword>
<dbReference type="PANTHER" id="PTHR12734:SF0">
    <property type="entry name" value="18S RRNA (GUANINE-N(7))-METHYLTRANSFERASE-RELATED"/>
    <property type="match status" value="1"/>
</dbReference>